<organism evidence="1">
    <name type="scientific">Ixodes ricinus</name>
    <name type="common">Common tick</name>
    <name type="synonym">Acarus ricinus</name>
    <dbReference type="NCBI Taxonomy" id="34613"/>
    <lineage>
        <taxon>Eukaryota</taxon>
        <taxon>Metazoa</taxon>
        <taxon>Ecdysozoa</taxon>
        <taxon>Arthropoda</taxon>
        <taxon>Chelicerata</taxon>
        <taxon>Arachnida</taxon>
        <taxon>Acari</taxon>
        <taxon>Parasitiformes</taxon>
        <taxon>Ixodida</taxon>
        <taxon>Ixodoidea</taxon>
        <taxon>Ixodidae</taxon>
        <taxon>Ixodinae</taxon>
        <taxon>Ixodes</taxon>
    </lineage>
</organism>
<name>A0A131Y5V3_IXORI</name>
<feature type="non-terminal residue" evidence="1">
    <location>
        <position position="1"/>
    </location>
</feature>
<keyword evidence="1" id="KW-0418">Kinase</keyword>
<evidence type="ECO:0000313" key="1">
    <source>
        <dbReference type="EMBL" id="JAP73436.1"/>
    </source>
</evidence>
<dbReference type="GO" id="GO:0016301">
    <property type="term" value="F:kinase activity"/>
    <property type="evidence" value="ECO:0007669"/>
    <property type="project" value="UniProtKB-KW"/>
</dbReference>
<reference evidence="1" key="1">
    <citation type="submission" date="2016-02" db="EMBL/GenBank/DDBJ databases">
        <title>RNAseq analyses of the midgut from blood- or serum-fed Ixodes ricinus ticks.</title>
        <authorList>
            <person name="Perner J."/>
            <person name="Provaznik J."/>
            <person name="Schrenkova J."/>
            <person name="Urbanova V."/>
            <person name="Ribeiro J.M."/>
            <person name="Kopacek P."/>
        </authorList>
    </citation>
    <scope>NUCLEOTIDE SEQUENCE</scope>
    <source>
        <tissue evidence="1">Gut</tissue>
    </source>
</reference>
<keyword evidence="1" id="KW-0808">Transferase</keyword>
<protein>
    <submittedName>
        <fullName evidence="1">Putative 52 kDa repressor of the inhibitor of the protein kinase</fullName>
    </submittedName>
</protein>
<sequence length="121" mass="13654">LDAGQFLEISEGRKNPIDQDIGAGLKEQIAKNRKCLTPVITKVVWCRRQRVALRDHRDAGKMNLSNELGENEGNFKALLRLRASNGDEPLKKYLERCSANATYTSWRTQNEIISALNSIVL</sequence>
<dbReference type="EMBL" id="GEFM01002360">
    <property type="protein sequence ID" value="JAP73436.1"/>
    <property type="molecule type" value="mRNA"/>
</dbReference>
<accession>A0A131Y5V3</accession>
<dbReference type="AlphaFoldDB" id="A0A131Y5V3"/>
<feature type="non-terminal residue" evidence="1">
    <location>
        <position position="121"/>
    </location>
</feature>
<proteinExistence type="evidence at transcript level"/>